<keyword evidence="1" id="KW-0472">Membrane</keyword>
<dbReference type="RefSeq" id="WP_219050767.1">
    <property type="nucleotide sequence ID" value="NZ_JAHWDP010000001.1"/>
</dbReference>
<evidence type="ECO:0000313" key="4">
    <source>
        <dbReference type="Proteomes" id="UP001138686"/>
    </source>
</evidence>
<protein>
    <submittedName>
        <fullName evidence="3">GyrI-like domain-containing protein</fullName>
    </submittedName>
</protein>
<organism evidence="3 4">
    <name type="scientific">Halomarinibacterium sedimenti</name>
    <dbReference type="NCBI Taxonomy" id="2857106"/>
    <lineage>
        <taxon>Bacteria</taxon>
        <taxon>Pseudomonadati</taxon>
        <taxon>Bacteroidota</taxon>
        <taxon>Flavobacteriia</taxon>
        <taxon>Flavobacteriales</taxon>
        <taxon>Flavobacteriaceae</taxon>
        <taxon>Halomarinibacterium</taxon>
    </lineage>
</organism>
<feature type="transmembrane region" description="Helical" evidence="1">
    <location>
        <begin position="6"/>
        <end position="22"/>
    </location>
</feature>
<dbReference type="EMBL" id="JAHWDP010000001">
    <property type="protein sequence ID" value="MBW2936865.1"/>
    <property type="molecule type" value="Genomic_DNA"/>
</dbReference>
<accession>A0A9X1FLN5</accession>
<name>A0A9X1FLN5_9FLAO</name>
<evidence type="ECO:0000256" key="1">
    <source>
        <dbReference type="SAM" id="Phobius"/>
    </source>
</evidence>
<evidence type="ECO:0000313" key="3">
    <source>
        <dbReference type="EMBL" id="MBW2936865.1"/>
    </source>
</evidence>
<keyword evidence="1" id="KW-0812">Transmembrane</keyword>
<keyword evidence="4" id="KW-1185">Reference proteome</keyword>
<dbReference type="Pfam" id="PF06445">
    <property type="entry name" value="GyrI-like"/>
    <property type="match status" value="1"/>
</dbReference>
<dbReference type="InterPro" id="IPR029442">
    <property type="entry name" value="GyrI-like"/>
</dbReference>
<evidence type="ECO:0000259" key="2">
    <source>
        <dbReference type="Pfam" id="PF06445"/>
    </source>
</evidence>
<sequence length="297" mass="34419">MKIIKGVFIFGILGFLIWYFFIKEYDYQINFETKTTIGTVNQSIKSWNSSLENPQPIQQINEAELLQTIRRNDSTYTYLWKLKNVNDSTVKVSAFVKNEAHTFKNRVLIPFSEPILEKTAKQTAKAFLESLQNHLKEIRIKIEGIEDSPSSYAAYVSVDCLQIEKARGMMANFSLLSSFIDENNLEANGRPFLEITSWNREKDSISYHFCFPFKKTDSVRGNAFISIKEFPSKKSMKAVYNGNYITSDRAWYALEKYAKNKNLEVSMLPIEVFHNNPNMGGDELQWKTDVYLPIKED</sequence>
<dbReference type="AlphaFoldDB" id="A0A9X1FLN5"/>
<keyword evidence="1" id="KW-1133">Transmembrane helix</keyword>
<dbReference type="Proteomes" id="UP001138686">
    <property type="component" value="Unassembled WGS sequence"/>
</dbReference>
<reference evidence="3" key="1">
    <citation type="submission" date="2021-07" db="EMBL/GenBank/DDBJ databases">
        <title>Aureisphaera sp. CAU 1614 isolated from sea sediment.</title>
        <authorList>
            <person name="Kim W."/>
        </authorList>
    </citation>
    <scope>NUCLEOTIDE SEQUENCE</scope>
    <source>
        <strain evidence="3">CAU 1614</strain>
    </source>
</reference>
<comment type="caution">
    <text evidence="3">The sequence shown here is derived from an EMBL/GenBank/DDBJ whole genome shotgun (WGS) entry which is preliminary data.</text>
</comment>
<proteinExistence type="predicted"/>
<feature type="domain" description="GyrI-like small molecule binding" evidence="2">
    <location>
        <begin position="166"/>
        <end position="295"/>
    </location>
</feature>
<gene>
    <name evidence="3" type="ORF">KXJ69_02035</name>
</gene>